<dbReference type="AlphaFoldDB" id="A0A1I1CYE4"/>
<dbReference type="Pfam" id="PF13531">
    <property type="entry name" value="SBP_bac_11"/>
    <property type="match status" value="1"/>
</dbReference>
<dbReference type="OrthoDB" id="9804758at2"/>
<dbReference type="EMBL" id="FOKY01000001">
    <property type="protein sequence ID" value="SFB67547.1"/>
    <property type="molecule type" value="Genomic_DNA"/>
</dbReference>
<dbReference type="Gene3D" id="3.40.190.10">
    <property type="entry name" value="Periplasmic binding protein-like II"/>
    <property type="match status" value="1"/>
</dbReference>
<dbReference type="Proteomes" id="UP000240042">
    <property type="component" value="Unassembled WGS sequence"/>
</dbReference>
<gene>
    <name evidence="2" type="ORF">SAMN02745150_00076</name>
</gene>
<reference evidence="3" key="1">
    <citation type="submission" date="2016-10" db="EMBL/GenBank/DDBJ databases">
        <authorList>
            <person name="Varghese N."/>
            <person name="Submissions S."/>
        </authorList>
    </citation>
    <scope>NUCLEOTIDE SEQUENCE [LARGE SCALE GENOMIC DNA]</scope>
    <source>
        <strain evidence="3">ATCC 43811</strain>
    </source>
</reference>
<feature type="chain" id="PRO_5015110930" evidence="1">
    <location>
        <begin position="20"/>
        <end position="194"/>
    </location>
</feature>
<evidence type="ECO:0000313" key="3">
    <source>
        <dbReference type="Proteomes" id="UP000240042"/>
    </source>
</evidence>
<feature type="signal peptide" evidence="1">
    <location>
        <begin position="1"/>
        <end position="19"/>
    </location>
</feature>
<keyword evidence="3" id="KW-1185">Reference proteome</keyword>
<protein>
    <submittedName>
        <fullName evidence="2">Bacterial extracellular solute-binding protein</fullName>
    </submittedName>
</protein>
<evidence type="ECO:0000256" key="1">
    <source>
        <dbReference type="SAM" id="SignalP"/>
    </source>
</evidence>
<keyword evidence="1" id="KW-0732">Signal</keyword>
<evidence type="ECO:0000313" key="2">
    <source>
        <dbReference type="EMBL" id="SFB67547.1"/>
    </source>
</evidence>
<sequence>MNYILSVLLLALSVNSMYAQEVINVYGLGGPHATLIESGELFKEQTGITVNITFGSQVTRQDEALKNADILYSASDNQIVAFLKTHRKNFTQENVSLLYLHKSIILVQKGNPVFNYEWCKNCLNDGAGVSQTSSTGVWEDIVGRLNNVLKIWQNFENKLLHLFPTVVWEEQNSQIHKILLMFGLLGKIRLFLMI</sequence>
<name>A0A1I1CYE4_BREAD</name>
<proteinExistence type="predicted"/>
<accession>A0A1I1CYE4</accession>
<dbReference type="SUPFAM" id="SSF53850">
    <property type="entry name" value="Periplasmic binding protein-like II"/>
    <property type="match status" value="1"/>
</dbReference>
<organism evidence="2 3">
    <name type="scientific">Brevinema andersonii</name>
    <dbReference type="NCBI Taxonomy" id="34097"/>
    <lineage>
        <taxon>Bacteria</taxon>
        <taxon>Pseudomonadati</taxon>
        <taxon>Spirochaetota</taxon>
        <taxon>Spirochaetia</taxon>
        <taxon>Brevinematales</taxon>
        <taxon>Brevinemataceae</taxon>
        <taxon>Brevinema</taxon>
    </lineage>
</organism>